<feature type="domain" description="CCHC-type" evidence="4">
    <location>
        <begin position="41"/>
        <end position="56"/>
    </location>
</feature>
<feature type="domain" description="Integrase catalytic" evidence="5">
    <location>
        <begin position="241"/>
        <end position="453"/>
    </location>
</feature>
<feature type="region of interest" description="Disordered" evidence="3">
    <location>
        <begin position="714"/>
        <end position="758"/>
    </location>
</feature>
<keyword evidence="2" id="KW-0175">Coiled coil</keyword>
<dbReference type="InterPro" id="IPR001584">
    <property type="entry name" value="Integrase_cat-core"/>
</dbReference>
<feature type="compositionally biased region" description="Polar residues" evidence="3">
    <location>
        <begin position="794"/>
        <end position="809"/>
    </location>
</feature>
<dbReference type="PROSITE" id="PS50994">
    <property type="entry name" value="INTEGRASE"/>
    <property type="match status" value="1"/>
</dbReference>
<protein>
    <submittedName>
        <fullName evidence="6">Ribonuclease H-like domain-containing protein</fullName>
    </submittedName>
</protein>
<dbReference type="InterPro" id="IPR001878">
    <property type="entry name" value="Znf_CCHC"/>
</dbReference>
<dbReference type="SUPFAM" id="SSF53098">
    <property type="entry name" value="Ribonuclease H-like"/>
    <property type="match status" value="1"/>
</dbReference>
<dbReference type="GO" id="GO:0008270">
    <property type="term" value="F:zinc ion binding"/>
    <property type="evidence" value="ECO:0007669"/>
    <property type="project" value="UniProtKB-KW"/>
</dbReference>
<feature type="region of interest" description="Disordered" evidence="3">
    <location>
        <begin position="794"/>
        <end position="817"/>
    </location>
</feature>
<dbReference type="InterPro" id="IPR012337">
    <property type="entry name" value="RNaseH-like_sf"/>
</dbReference>
<dbReference type="GO" id="GO:0015074">
    <property type="term" value="P:DNA integration"/>
    <property type="evidence" value="ECO:0007669"/>
    <property type="project" value="InterPro"/>
</dbReference>
<dbReference type="GO" id="GO:0003676">
    <property type="term" value="F:nucleic acid binding"/>
    <property type="evidence" value="ECO:0007669"/>
    <property type="project" value="InterPro"/>
</dbReference>
<feature type="coiled-coil region" evidence="2">
    <location>
        <begin position="1015"/>
        <end position="1081"/>
    </location>
</feature>
<reference evidence="6" key="1">
    <citation type="journal article" date="2019" name="Sci. Rep.">
        <title>Draft genome of Tanacetum cinerariifolium, the natural source of mosquito coil.</title>
        <authorList>
            <person name="Yamashiro T."/>
            <person name="Shiraishi A."/>
            <person name="Satake H."/>
            <person name="Nakayama K."/>
        </authorList>
    </citation>
    <scope>NUCLEOTIDE SEQUENCE</scope>
</reference>
<evidence type="ECO:0000256" key="3">
    <source>
        <dbReference type="SAM" id="MobiDB-lite"/>
    </source>
</evidence>
<feature type="compositionally biased region" description="Acidic residues" evidence="3">
    <location>
        <begin position="1428"/>
        <end position="1463"/>
    </location>
</feature>
<name>A0A6L2NQN4_TANCI</name>
<feature type="region of interest" description="Disordered" evidence="3">
    <location>
        <begin position="1138"/>
        <end position="1172"/>
    </location>
</feature>
<organism evidence="6">
    <name type="scientific">Tanacetum cinerariifolium</name>
    <name type="common">Dalmatian daisy</name>
    <name type="synonym">Chrysanthemum cinerariifolium</name>
    <dbReference type="NCBI Taxonomy" id="118510"/>
    <lineage>
        <taxon>Eukaryota</taxon>
        <taxon>Viridiplantae</taxon>
        <taxon>Streptophyta</taxon>
        <taxon>Embryophyta</taxon>
        <taxon>Tracheophyta</taxon>
        <taxon>Spermatophyta</taxon>
        <taxon>Magnoliopsida</taxon>
        <taxon>eudicotyledons</taxon>
        <taxon>Gunneridae</taxon>
        <taxon>Pentapetalae</taxon>
        <taxon>asterids</taxon>
        <taxon>campanulids</taxon>
        <taxon>Asterales</taxon>
        <taxon>Asteraceae</taxon>
        <taxon>Asteroideae</taxon>
        <taxon>Anthemideae</taxon>
        <taxon>Anthemidinae</taxon>
        <taxon>Tanacetum</taxon>
    </lineage>
</organism>
<dbReference type="SUPFAM" id="SSF57756">
    <property type="entry name" value="Retrovirus zinc finger-like domains"/>
    <property type="match status" value="1"/>
</dbReference>
<comment type="caution">
    <text evidence="6">The sequence shown here is derived from an EMBL/GenBank/DDBJ whole genome shotgun (WGS) entry which is preliminary data.</text>
</comment>
<evidence type="ECO:0000256" key="1">
    <source>
        <dbReference type="PROSITE-ProRule" id="PRU00047"/>
    </source>
</evidence>
<feature type="compositionally biased region" description="Basic and acidic residues" evidence="3">
    <location>
        <begin position="989"/>
        <end position="998"/>
    </location>
</feature>
<dbReference type="PANTHER" id="PTHR42648">
    <property type="entry name" value="TRANSPOSASE, PUTATIVE-RELATED"/>
    <property type="match status" value="1"/>
</dbReference>
<dbReference type="PROSITE" id="PS50158">
    <property type="entry name" value="ZF_CCHC"/>
    <property type="match status" value="1"/>
</dbReference>
<accession>A0A6L2NQN4</accession>
<dbReference type="SMART" id="SM00343">
    <property type="entry name" value="ZnF_C2HC"/>
    <property type="match status" value="1"/>
</dbReference>
<evidence type="ECO:0000313" key="6">
    <source>
        <dbReference type="EMBL" id="GEU86895.1"/>
    </source>
</evidence>
<proteinExistence type="predicted"/>
<dbReference type="Pfam" id="PF25597">
    <property type="entry name" value="SH3_retrovirus"/>
    <property type="match status" value="1"/>
</dbReference>
<evidence type="ECO:0000259" key="5">
    <source>
        <dbReference type="PROSITE" id="PS50994"/>
    </source>
</evidence>
<evidence type="ECO:0000256" key="2">
    <source>
        <dbReference type="SAM" id="Coils"/>
    </source>
</evidence>
<evidence type="ECO:0000259" key="4">
    <source>
        <dbReference type="PROSITE" id="PS50158"/>
    </source>
</evidence>
<feature type="compositionally biased region" description="Polar residues" evidence="3">
    <location>
        <begin position="975"/>
        <end position="988"/>
    </location>
</feature>
<dbReference type="Gene3D" id="4.10.60.10">
    <property type="entry name" value="Zinc finger, CCHC-type"/>
    <property type="match status" value="1"/>
</dbReference>
<dbReference type="Pfam" id="PF00098">
    <property type="entry name" value="zf-CCHC"/>
    <property type="match status" value="1"/>
</dbReference>
<keyword evidence="1" id="KW-0863">Zinc-finger</keyword>
<feature type="compositionally biased region" description="Polar residues" evidence="3">
    <location>
        <begin position="726"/>
        <end position="735"/>
    </location>
</feature>
<gene>
    <name evidence="6" type="ORF">Tci_058873</name>
</gene>
<dbReference type="InterPro" id="IPR036875">
    <property type="entry name" value="Znf_CCHC_sf"/>
</dbReference>
<keyword evidence="1" id="KW-0862">Zinc</keyword>
<keyword evidence="1" id="KW-0479">Metal-binding</keyword>
<feature type="region of interest" description="Disordered" evidence="3">
    <location>
        <begin position="1422"/>
        <end position="1463"/>
    </location>
</feature>
<feature type="compositionally biased region" description="Basic residues" evidence="3">
    <location>
        <begin position="736"/>
        <end position="746"/>
    </location>
</feature>
<dbReference type="InterPro" id="IPR057670">
    <property type="entry name" value="SH3_retrovirus"/>
</dbReference>
<dbReference type="InterPro" id="IPR039537">
    <property type="entry name" value="Retrotran_Ty1/copia-like"/>
</dbReference>
<dbReference type="PANTHER" id="PTHR42648:SF32">
    <property type="entry name" value="RIBONUCLEASE H-LIKE DOMAIN, GAG-PRE-INTEGRASE DOMAIN PROTEIN-RELATED"/>
    <property type="match status" value="1"/>
</dbReference>
<dbReference type="InterPro" id="IPR036397">
    <property type="entry name" value="RNaseH_sf"/>
</dbReference>
<dbReference type="Gene3D" id="3.30.420.10">
    <property type="entry name" value="Ribonuclease H-like superfamily/Ribonuclease H"/>
    <property type="match status" value="1"/>
</dbReference>
<feature type="region of interest" description="Disordered" evidence="3">
    <location>
        <begin position="1370"/>
        <end position="1390"/>
    </location>
</feature>
<feature type="region of interest" description="Disordered" evidence="3">
    <location>
        <begin position="975"/>
        <end position="998"/>
    </location>
</feature>
<dbReference type="EMBL" id="BKCJ010009423">
    <property type="protein sequence ID" value="GEU86895.1"/>
    <property type="molecule type" value="Genomic_DNA"/>
</dbReference>
<sequence>MDLRWQMDMLSMRARRFLKNTRRKFSMNGNETIRFDKSKVKCYNCHKRGHFARECRAPRSQDTKHKESTRKIVPVEMPASAALVSCDGLGGYDWSDQVEKGPPNFALMAYSSTSFNSREDIKILEREIHLREVAITELMRKLELAQKQKDKIQLTVENFDNSSKHLSKLIDCQIINKYKIGLGYNVVPLPYTRNFLPSKPDLSGLEEFVNKPIVTEPTVKKLTSETSEAKAIVDKPKVIRKNFGPLLIKDWISDSEDEAKSKPEIEKKTVKPSFAKIEFVKSKEQVKSNKKTTAKQIMKKLMEDMLFLEETPNEGKSLAKNIVPKEGLTCLFVKATSDESRLWHRRIENIVDHKVKVIRCDNGTEFKNREMNQFCEMKGIIRQYSVARTSQQNRVAKRRNRTLIEATQTMLADLKLPTTFWREAVNTACYVQNRVLVVKPHNKTPYELFHGRTPALSFMRPFGCPVTILNTKDHLGKFHGNVDEGFFVGYSLNSKAFKVFNNRTRIVEENWHIRFSENTPNILRTGPNWLFNIDALTKSMNYKLVVAGNQSHGNADISTFNFSSDHEDDDEEADMKNIDTTIQVSPTPTTRIHKDHPLDQVIVYTSCIKQFWATLKAKTINGDGQLQALVDGKKVIITEYTIRRDLHLEDAEGVDCLPNVVIFEQLTLMGVYVTPSHIKKIFRNMKRVGKGFSRRETPLFTTMIVQAQKDMGEGSANLIDPHHTPTIIQASTSQPRKAKEHRKPRRKVTEVPLPSDPISVTDEAVNEEMNDNLERVTTIVTSLDAEQDRGNIFKTQSKATPNEPGSQGTSSGGGLRCQETIRDTVAQTRSERVSKISNDPLLRLQRTTQAMEIESLKKSVKNLERRKRLRTHRLKRLYKVGLSARVESSKEKGFGEEDASKQGRIADIDANKDIYLVNVHNDEDMFGVNDIDDDEDLKVVMQEPDQGTTITTPTITTTASTRPKAKGLVIHEQEQAPTPTFSSQQPSQVKDKGKGKIVESEPVKKLSKKDQLMLNEELAFKLQAEEEEEEEEERIAREKAQQIKEVNIAWDDVQAKIDDDYELAQRLQAEEQDELTDAEKAKLFMQFLEKRRKFFSAKKAKEKRNRPPTRAQQRSIMCTYLKNIEGWKLKSLKKKEFKESQSRDNTRNSLKRAGDELEQERSKEQKVEDDKESEELKKCLEIILDDGDDVTIDATPLSSKSPTVVDYKIYKEGKKNYFQIFRADARFEKVKLVDYMDSFLLHNLKTMFEHHVEDNVWKNHQGLVKVKNWKLYDSFNYECEMAFELLRLIKKQLKEGYVPKVFAIVINNCLSGKETGMDKIRMSRVQILWGMFHKKNIDYVYLLWEDLQFQIENKDAKKINNMSYPRIKTKAKVAKSDKKKQPAKTSKAKGLAVLSEQQKIGIDEGTSTIPGVLDVPIYDYESNKESWGDSDEEDDNKDEFEEEANINDDDSDDNDESDDERKI</sequence>